<evidence type="ECO:0000259" key="5">
    <source>
        <dbReference type="PROSITE" id="PS51935"/>
    </source>
</evidence>
<keyword evidence="4" id="KW-0788">Thiol protease</keyword>
<evidence type="ECO:0000313" key="7">
    <source>
        <dbReference type="Proteomes" id="UP000721236"/>
    </source>
</evidence>
<name>A0ABN7YGJ1_9BURK</name>
<proteinExistence type="inferred from homology"/>
<dbReference type="RefSeq" id="WP_224040926.1">
    <property type="nucleotide sequence ID" value="NZ_CAJZAH010000002.1"/>
</dbReference>
<protein>
    <recommendedName>
        <fullName evidence="5">NlpC/P60 domain-containing protein</fullName>
    </recommendedName>
</protein>
<evidence type="ECO:0000256" key="2">
    <source>
        <dbReference type="ARBA" id="ARBA00022670"/>
    </source>
</evidence>
<keyword evidence="2" id="KW-0645">Protease</keyword>
<dbReference type="Gene3D" id="3.90.1720.10">
    <property type="entry name" value="endopeptidase domain like (from Nostoc punctiforme)"/>
    <property type="match status" value="1"/>
</dbReference>
<dbReference type="Proteomes" id="UP000721236">
    <property type="component" value="Unassembled WGS sequence"/>
</dbReference>
<organism evidence="6 7">
    <name type="scientific">Cupriavidus respiraculi</name>
    <dbReference type="NCBI Taxonomy" id="195930"/>
    <lineage>
        <taxon>Bacteria</taxon>
        <taxon>Pseudomonadati</taxon>
        <taxon>Pseudomonadota</taxon>
        <taxon>Betaproteobacteria</taxon>
        <taxon>Burkholderiales</taxon>
        <taxon>Burkholderiaceae</taxon>
        <taxon>Cupriavidus</taxon>
    </lineage>
</organism>
<evidence type="ECO:0000256" key="3">
    <source>
        <dbReference type="ARBA" id="ARBA00022801"/>
    </source>
</evidence>
<gene>
    <name evidence="6" type="ORF">LMG21510_01566</name>
</gene>
<keyword evidence="7" id="KW-1185">Reference proteome</keyword>
<comment type="caution">
    <text evidence="6">The sequence shown here is derived from an EMBL/GenBank/DDBJ whole genome shotgun (WGS) entry which is preliminary data.</text>
</comment>
<comment type="similarity">
    <text evidence="1">Belongs to the peptidase C40 family.</text>
</comment>
<dbReference type="EMBL" id="CAJZAH010000002">
    <property type="protein sequence ID" value="CAG9171165.1"/>
    <property type="molecule type" value="Genomic_DNA"/>
</dbReference>
<evidence type="ECO:0000256" key="1">
    <source>
        <dbReference type="ARBA" id="ARBA00007074"/>
    </source>
</evidence>
<dbReference type="InterPro" id="IPR038765">
    <property type="entry name" value="Papain-like_cys_pep_sf"/>
</dbReference>
<feature type="domain" description="NlpC/P60" evidence="5">
    <location>
        <begin position="126"/>
        <end position="293"/>
    </location>
</feature>
<reference evidence="6 7" key="1">
    <citation type="submission" date="2021-08" db="EMBL/GenBank/DDBJ databases">
        <authorList>
            <person name="Peeters C."/>
        </authorList>
    </citation>
    <scope>NUCLEOTIDE SEQUENCE [LARGE SCALE GENOMIC DNA]</scope>
    <source>
        <strain evidence="6 7">LMG 21510</strain>
    </source>
</reference>
<sequence length="293" mass="31660">MPTISRLDNPDRSELADDDGHWLATFTDGAYTVTLAGAERTFADAGDDTLFASVTHGVWVRTLPQPFDGNVDEAWLTDALAANQTGTPDVLAIAMQYVRHAPLLAQESLVIAGAARYGPPGRDDDDHVRPQEGADFNDYLGIPWTYPDEVDKPEAAQFRCLDCSGYMRMVWGYRQGLPLCLAPLPDGSAIPRRATQMCASAPGVMVIANEGAQATELAALRVGDLVFFDGDQRDGPAIDHVGMYLGLDDAGHHRFISSRKTADGPTQGDLGGKSILDGTTAHYAKRFRAARRL</sequence>
<dbReference type="InterPro" id="IPR000064">
    <property type="entry name" value="NLP_P60_dom"/>
</dbReference>
<dbReference type="SUPFAM" id="SSF54001">
    <property type="entry name" value="Cysteine proteinases"/>
    <property type="match status" value="1"/>
</dbReference>
<evidence type="ECO:0000256" key="4">
    <source>
        <dbReference type="ARBA" id="ARBA00022807"/>
    </source>
</evidence>
<evidence type="ECO:0000313" key="6">
    <source>
        <dbReference type="EMBL" id="CAG9171165.1"/>
    </source>
</evidence>
<dbReference type="Pfam" id="PF00877">
    <property type="entry name" value="NLPC_P60"/>
    <property type="match status" value="1"/>
</dbReference>
<dbReference type="PROSITE" id="PS51935">
    <property type="entry name" value="NLPC_P60"/>
    <property type="match status" value="1"/>
</dbReference>
<keyword evidence="3" id="KW-0378">Hydrolase</keyword>
<accession>A0ABN7YGJ1</accession>